<evidence type="ECO:0000259" key="5">
    <source>
        <dbReference type="Pfam" id="PF00294"/>
    </source>
</evidence>
<feature type="domain" description="Carbohydrate kinase PfkB" evidence="5">
    <location>
        <begin position="5"/>
        <end position="280"/>
    </location>
</feature>
<dbReference type="InterPro" id="IPR029056">
    <property type="entry name" value="Ribokinase-like"/>
</dbReference>
<sequence length="299" mass="32868">MDRVISVVGHTALDYIVNVEKIAGKNESSPVIDYEEYPGGGAANIAVAIARLGGKSQLISPVGMDFESSGYEKLLTEARVDLSRLYRLKDQKISKAFIFTDREGNQATYFYWGASSKFKDLEPEPVDFVHLATADSIYNSKIAQIAGFVSFDPGQDLVTYSKENLELILAHADILFANRHEIRRVLEITGKSFSELKAAIDIIVVTYDAEGSRVYTDEEELIIPVIPVRAVDPTGAGDAYRAGFLLAFTRGYSLSTCGKIGSTVASFVVETRGCQTGLPTWEEMKTRYEANFGKLEKGC</sequence>
<dbReference type="EMBL" id="CP009501">
    <property type="protein sequence ID" value="AKB12604.1"/>
    <property type="molecule type" value="Genomic_DNA"/>
</dbReference>
<evidence type="ECO:0000313" key="6">
    <source>
        <dbReference type="EMBL" id="AKB12604.1"/>
    </source>
</evidence>
<dbReference type="PATRIC" id="fig|523844.20.peg.1091"/>
<dbReference type="AlphaFoldDB" id="A0A0E3H8M3"/>
<dbReference type="RefSeq" id="WP_048166739.1">
    <property type="nucleotide sequence ID" value="NZ_CP009501.1"/>
</dbReference>
<dbReference type="PROSITE" id="PS00584">
    <property type="entry name" value="PFKB_KINASES_2"/>
    <property type="match status" value="1"/>
</dbReference>
<evidence type="ECO:0000256" key="4">
    <source>
        <dbReference type="RuleBase" id="RU003704"/>
    </source>
</evidence>
<dbReference type="PANTHER" id="PTHR10584:SF166">
    <property type="entry name" value="RIBOKINASE"/>
    <property type="match status" value="1"/>
</dbReference>
<dbReference type="SUPFAM" id="SSF53613">
    <property type="entry name" value="Ribokinase-like"/>
    <property type="match status" value="1"/>
</dbReference>
<reference evidence="6 7" key="1">
    <citation type="submission" date="2014-07" db="EMBL/GenBank/DDBJ databases">
        <title>Methanogenic archaea and the global carbon cycle.</title>
        <authorList>
            <person name="Henriksen J.R."/>
            <person name="Luke J."/>
            <person name="Reinhart S."/>
            <person name="Benedict M.N."/>
            <person name="Youngblut N.D."/>
            <person name="Metcalf M.E."/>
            <person name="Whitaker R.J."/>
            <person name="Metcalf W.W."/>
        </authorList>
    </citation>
    <scope>NUCLEOTIDE SEQUENCE [LARGE SCALE GENOMIC DNA]</scope>
    <source>
        <strain evidence="7">ATCC 43570 / DSM 1825 / OCM 12 / VKM B-1830 / TM-1</strain>
    </source>
</reference>
<dbReference type="Pfam" id="PF00294">
    <property type="entry name" value="PfkB"/>
    <property type="match status" value="1"/>
</dbReference>
<dbReference type="GO" id="GO:0016301">
    <property type="term" value="F:kinase activity"/>
    <property type="evidence" value="ECO:0007669"/>
    <property type="project" value="UniProtKB-KW"/>
</dbReference>
<dbReference type="CDD" id="cd01942">
    <property type="entry name" value="ribokinase_group_A"/>
    <property type="match status" value="1"/>
</dbReference>
<proteinExistence type="inferred from homology"/>
<dbReference type="PANTHER" id="PTHR10584">
    <property type="entry name" value="SUGAR KINASE"/>
    <property type="match status" value="1"/>
</dbReference>
<comment type="similarity">
    <text evidence="1 4">Belongs to the carbohydrate kinase PfkB family.</text>
</comment>
<accession>A0A0E3H8M3</accession>
<evidence type="ECO:0000256" key="2">
    <source>
        <dbReference type="ARBA" id="ARBA00022679"/>
    </source>
</evidence>
<organism evidence="6 7">
    <name type="scientific">Methanosarcina thermophila (strain ATCC 43570 / DSM 1825 / OCM 12 / VKM B-1830 / TM-1)</name>
    <dbReference type="NCBI Taxonomy" id="523844"/>
    <lineage>
        <taxon>Archaea</taxon>
        <taxon>Methanobacteriati</taxon>
        <taxon>Methanobacteriota</taxon>
        <taxon>Stenosarchaea group</taxon>
        <taxon>Methanomicrobia</taxon>
        <taxon>Methanosarcinales</taxon>
        <taxon>Methanosarcinaceae</taxon>
        <taxon>Methanosarcina</taxon>
    </lineage>
</organism>
<evidence type="ECO:0000313" key="7">
    <source>
        <dbReference type="Proteomes" id="UP000066529"/>
    </source>
</evidence>
<dbReference type="PRINTS" id="PR00990">
    <property type="entry name" value="RIBOKINASE"/>
</dbReference>
<dbReference type="GO" id="GO:0006796">
    <property type="term" value="P:phosphate-containing compound metabolic process"/>
    <property type="evidence" value="ECO:0007669"/>
    <property type="project" value="UniProtKB-ARBA"/>
</dbReference>
<evidence type="ECO:0000256" key="3">
    <source>
        <dbReference type="ARBA" id="ARBA00022777"/>
    </source>
</evidence>
<dbReference type="OrthoDB" id="26949at2157"/>
<keyword evidence="3 4" id="KW-0418">Kinase</keyword>
<evidence type="ECO:0000256" key="1">
    <source>
        <dbReference type="ARBA" id="ARBA00010688"/>
    </source>
</evidence>
<gene>
    <name evidence="6" type="ORF">MSTHT_0846</name>
</gene>
<protein>
    <submittedName>
        <fullName evidence="6">Inosine-guanosine kinase</fullName>
        <ecNumber evidence="6">2.7.1.73</ecNumber>
    </submittedName>
</protein>
<dbReference type="InterPro" id="IPR002139">
    <property type="entry name" value="Ribo/fructo_kinase"/>
</dbReference>
<dbReference type="EC" id="2.7.1.73" evidence="6"/>
<dbReference type="Gene3D" id="3.40.1190.20">
    <property type="match status" value="1"/>
</dbReference>
<dbReference type="GeneID" id="41603805"/>
<dbReference type="InterPro" id="IPR002173">
    <property type="entry name" value="Carboh/pur_kinase_PfkB_CS"/>
</dbReference>
<keyword evidence="2 4" id="KW-0808">Transferase</keyword>
<dbReference type="KEGG" id="mthr:MSTHT_0846"/>
<dbReference type="PROSITE" id="PS00583">
    <property type="entry name" value="PFKB_KINASES_1"/>
    <property type="match status" value="1"/>
</dbReference>
<dbReference type="HOGENOM" id="CLU_027634_5_2_2"/>
<name>A0A0E3H8M3_METTT</name>
<dbReference type="STRING" id="523844.MSTHT_0846"/>
<dbReference type="InterPro" id="IPR011611">
    <property type="entry name" value="PfkB_dom"/>
</dbReference>
<dbReference type="Proteomes" id="UP000066529">
    <property type="component" value="Chromosome"/>
</dbReference>